<comment type="caution">
    <text evidence="1">The sequence shown here is derived from an EMBL/GenBank/DDBJ whole genome shotgun (WGS) entry which is preliminary data.</text>
</comment>
<reference evidence="1" key="1">
    <citation type="submission" date="2024-02" db="EMBL/GenBank/DDBJ databases">
        <title>Metagenome Assembled Genome of Zalaria obscura JY119.</title>
        <authorList>
            <person name="Vighnesh L."/>
            <person name="Jagadeeshwari U."/>
            <person name="Venkata Ramana C."/>
            <person name="Sasikala C."/>
        </authorList>
    </citation>
    <scope>NUCLEOTIDE SEQUENCE</scope>
    <source>
        <strain evidence="1">JY119</strain>
    </source>
</reference>
<keyword evidence="2" id="KW-1185">Reference proteome</keyword>
<accession>A0ACC3S406</accession>
<evidence type="ECO:0000313" key="1">
    <source>
        <dbReference type="EMBL" id="KAK8195938.1"/>
    </source>
</evidence>
<sequence>MSRPQKIGNQPITSHFHKAAKDQLEEIQQLLEQSEARVRELEEENRTLKQQPQQEELQQPAPSSSHQAEPAEELRIAYERISSLERETKRLGKQPAMLPSAHDQQTWEDPAVEASAAAATPARDPAVVMLENRMQAVEERLAQSGAHPFTPASELHMRGAADADVLMGDTDLQGMASSNLGAFSRGITEEELTNVIERRAAELHATWTVADRNHRRQLGNKIAMHAGTIRNLREQLERESSVNFQLSTQQFDAHAEIVRLRIMLVYLCCVSRRLCQLVARKREESISQIATLGRLFAEGRQENDALDPMRQYHD</sequence>
<organism evidence="1 2">
    <name type="scientific">Zalaria obscura</name>
    <dbReference type="NCBI Taxonomy" id="2024903"/>
    <lineage>
        <taxon>Eukaryota</taxon>
        <taxon>Fungi</taxon>
        <taxon>Dikarya</taxon>
        <taxon>Ascomycota</taxon>
        <taxon>Pezizomycotina</taxon>
        <taxon>Dothideomycetes</taxon>
        <taxon>Dothideomycetidae</taxon>
        <taxon>Dothideales</taxon>
        <taxon>Zalariaceae</taxon>
        <taxon>Zalaria</taxon>
    </lineage>
</organism>
<name>A0ACC3S406_9PEZI</name>
<protein>
    <submittedName>
        <fullName evidence="1">Uncharacterized protein</fullName>
    </submittedName>
</protein>
<evidence type="ECO:0000313" key="2">
    <source>
        <dbReference type="Proteomes" id="UP001320706"/>
    </source>
</evidence>
<dbReference type="EMBL" id="JAMKPW020000042">
    <property type="protein sequence ID" value="KAK8195938.1"/>
    <property type="molecule type" value="Genomic_DNA"/>
</dbReference>
<proteinExistence type="predicted"/>
<gene>
    <name evidence="1" type="ORF">M8818_007089</name>
</gene>
<dbReference type="Proteomes" id="UP001320706">
    <property type="component" value="Unassembled WGS sequence"/>
</dbReference>